<evidence type="ECO:0000256" key="10">
    <source>
        <dbReference type="SAM" id="SignalP"/>
    </source>
</evidence>
<keyword evidence="8" id="KW-1133">Transmembrane helix</keyword>
<dbReference type="InterPro" id="IPR019623">
    <property type="entry name" value="Rot1"/>
</dbReference>
<keyword evidence="7" id="KW-0256">Endoplasmic reticulum</keyword>
<dbReference type="GO" id="GO:0051082">
    <property type="term" value="F:unfolded protein binding"/>
    <property type="evidence" value="ECO:0007669"/>
    <property type="project" value="TreeGrafter"/>
</dbReference>
<proteinExistence type="inferred from homology"/>
<keyword evidence="9" id="KW-0472">Membrane</keyword>
<evidence type="ECO:0000256" key="6">
    <source>
        <dbReference type="ARBA" id="ARBA00022729"/>
    </source>
</evidence>
<evidence type="ECO:0000256" key="7">
    <source>
        <dbReference type="ARBA" id="ARBA00022824"/>
    </source>
</evidence>
<comment type="subcellular location">
    <subcellularLocation>
        <location evidence="1">Endoplasmic reticulum membrane</location>
        <topology evidence="1">Single-pass type I membrane protein</topology>
    </subcellularLocation>
</comment>
<evidence type="ECO:0000256" key="5">
    <source>
        <dbReference type="ARBA" id="ARBA00022692"/>
    </source>
</evidence>
<evidence type="ECO:0000256" key="8">
    <source>
        <dbReference type="ARBA" id="ARBA00022989"/>
    </source>
</evidence>
<dbReference type="PANTHER" id="PTHR28090">
    <property type="entry name" value="PROTEIN ROT1"/>
    <property type="match status" value="1"/>
</dbReference>
<dbReference type="EMBL" id="CP118375">
    <property type="protein sequence ID" value="WFD41654.1"/>
    <property type="molecule type" value="Genomic_DNA"/>
</dbReference>
<dbReference type="Pfam" id="PF10681">
    <property type="entry name" value="Rot1"/>
    <property type="match status" value="1"/>
</dbReference>
<keyword evidence="5" id="KW-0812">Transmembrane</keyword>
<dbReference type="PANTHER" id="PTHR28090:SF1">
    <property type="entry name" value="PROTEIN ROT1"/>
    <property type="match status" value="1"/>
</dbReference>
<sequence>MRRCFGLIVAGAALVLHKVRALSPVSDTGIDGTWSTGTGAVETGQKYFNIVNDTFIVPPLSGQSYSFLPNSDTTGYWEELVYKYNTSGCYEAMLFWQHGNYTINANNSITLTPFGPDGRQQVSRPCDTSTDYVGYYYQPEYMQRYEITTYLHYGQYTYKLQLYAYDGSLKPSMYLKYRPAAMYPTVPMHKNVIGVE</sequence>
<evidence type="ECO:0000256" key="3">
    <source>
        <dbReference type="ARBA" id="ARBA00016195"/>
    </source>
</evidence>
<dbReference type="Proteomes" id="UP001214628">
    <property type="component" value="Chromosome 1"/>
</dbReference>
<reference evidence="11" key="1">
    <citation type="submission" date="2023-02" db="EMBL/GenBank/DDBJ databases">
        <title>Mating type loci evolution in Malassezia.</title>
        <authorList>
            <person name="Coelho M.A."/>
        </authorList>
    </citation>
    <scope>NUCLEOTIDE SEQUENCE</scope>
    <source>
        <strain evidence="11">CBS 14136</strain>
    </source>
</reference>
<comment type="similarity">
    <text evidence="2">Belongs to the ROT1 family.</text>
</comment>
<evidence type="ECO:0000256" key="9">
    <source>
        <dbReference type="ARBA" id="ARBA00023136"/>
    </source>
</evidence>
<feature type="chain" id="PRO_5042230803" description="Protein ROT1" evidence="10">
    <location>
        <begin position="22"/>
        <end position="196"/>
    </location>
</feature>
<keyword evidence="12" id="KW-1185">Reference proteome</keyword>
<evidence type="ECO:0000313" key="12">
    <source>
        <dbReference type="Proteomes" id="UP001214628"/>
    </source>
</evidence>
<organism evidence="11 12">
    <name type="scientific">Malassezia psittaci</name>
    <dbReference type="NCBI Taxonomy" id="1821823"/>
    <lineage>
        <taxon>Eukaryota</taxon>
        <taxon>Fungi</taxon>
        <taxon>Dikarya</taxon>
        <taxon>Basidiomycota</taxon>
        <taxon>Ustilaginomycotina</taxon>
        <taxon>Malasseziomycetes</taxon>
        <taxon>Malasseziales</taxon>
        <taxon>Malasseziaceae</taxon>
        <taxon>Malassezia</taxon>
    </lineage>
</organism>
<feature type="signal peptide" evidence="10">
    <location>
        <begin position="1"/>
        <end position="21"/>
    </location>
</feature>
<gene>
    <name evidence="11" type="ORF">MPSI1_000286</name>
</gene>
<evidence type="ECO:0000256" key="4">
    <source>
        <dbReference type="ARBA" id="ARBA00017291"/>
    </source>
</evidence>
<dbReference type="GO" id="GO:0006458">
    <property type="term" value="P:'de novo' protein folding"/>
    <property type="evidence" value="ECO:0007669"/>
    <property type="project" value="InterPro"/>
</dbReference>
<dbReference type="AlphaFoldDB" id="A0AAF0JCU7"/>
<protein>
    <recommendedName>
        <fullName evidence="4">Protein ROT1</fullName>
    </recommendedName>
    <alternativeName>
        <fullName evidence="3">Protein rot1</fullName>
    </alternativeName>
</protein>
<name>A0AAF0JCU7_9BASI</name>
<dbReference type="GO" id="GO:0005789">
    <property type="term" value="C:endoplasmic reticulum membrane"/>
    <property type="evidence" value="ECO:0007669"/>
    <property type="project" value="UniProtKB-SubCell"/>
</dbReference>
<evidence type="ECO:0000313" key="11">
    <source>
        <dbReference type="EMBL" id="WFD41654.1"/>
    </source>
</evidence>
<evidence type="ECO:0000256" key="2">
    <source>
        <dbReference type="ARBA" id="ARBA00007149"/>
    </source>
</evidence>
<keyword evidence="6 10" id="KW-0732">Signal</keyword>
<accession>A0AAF0JCU7</accession>
<evidence type="ECO:0000256" key="1">
    <source>
        <dbReference type="ARBA" id="ARBA00004115"/>
    </source>
</evidence>